<protein>
    <submittedName>
        <fullName evidence="1">Uncharacterized protein</fullName>
    </submittedName>
</protein>
<keyword evidence="2" id="KW-1185">Reference proteome</keyword>
<sequence>MGASLPAPSLFHPLASAFLLSYLGAYFLLGRFNPLLGQYLLIEELFHMGMVSVPIGSLATGLNPSAAIHLLGDMFPREWVPDKDLLVLLHDLLVPNLVLLHELQVLQLVLLYEPPRFHLHHEPSWFQSSL</sequence>
<proteinExistence type="predicted"/>
<dbReference type="Proteomes" id="UP001165960">
    <property type="component" value="Unassembled WGS sequence"/>
</dbReference>
<comment type="caution">
    <text evidence="1">The sequence shown here is derived from an EMBL/GenBank/DDBJ whole genome shotgun (WGS) entry which is preliminary data.</text>
</comment>
<organism evidence="1 2">
    <name type="scientific">Entomophthora muscae</name>
    <dbReference type="NCBI Taxonomy" id="34485"/>
    <lineage>
        <taxon>Eukaryota</taxon>
        <taxon>Fungi</taxon>
        <taxon>Fungi incertae sedis</taxon>
        <taxon>Zoopagomycota</taxon>
        <taxon>Entomophthoromycotina</taxon>
        <taxon>Entomophthoromycetes</taxon>
        <taxon>Entomophthorales</taxon>
        <taxon>Entomophthoraceae</taxon>
        <taxon>Entomophthora</taxon>
    </lineage>
</organism>
<gene>
    <name evidence="1" type="ORF">DSO57_1001410</name>
</gene>
<evidence type="ECO:0000313" key="1">
    <source>
        <dbReference type="EMBL" id="KAJ9074936.1"/>
    </source>
</evidence>
<evidence type="ECO:0000313" key="2">
    <source>
        <dbReference type="Proteomes" id="UP001165960"/>
    </source>
</evidence>
<name>A0ACC2TKP1_9FUNG</name>
<dbReference type="EMBL" id="QTSX02002843">
    <property type="protein sequence ID" value="KAJ9074936.1"/>
    <property type="molecule type" value="Genomic_DNA"/>
</dbReference>
<accession>A0ACC2TKP1</accession>
<reference evidence="1" key="1">
    <citation type="submission" date="2022-04" db="EMBL/GenBank/DDBJ databases">
        <title>Genome of the entomopathogenic fungus Entomophthora muscae.</title>
        <authorList>
            <person name="Elya C."/>
            <person name="Lovett B.R."/>
            <person name="Lee E."/>
            <person name="Macias A.M."/>
            <person name="Hajek A.E."/>
            <person name="De Bivort B.L."/>
            <person name="Kasson M.T."/>
            <person name="De Fine Licht H.H."/>
            <person name="Stajich J.E."/>
        </authorList>
    </citation>
    <scope>NUCLEOTIDE SEQUENCE</scope>
    <source>
        <strain evidence="1">Berkeley</strain>
    </source>
</reference>